<reference evidence="3" key="1">
    <citation type="submission" date="2022-11" db="UniProtKB">
        <authorList>
            <consortium name="WormBaseParasite"/>
        </authorList>
    </citation>
    <scope>IDENTIFICATION</scope>
</reference>
<feature type="compositionally biased region" description="Polar residues" evidence="1">
    <location>
        <begin position="9"/>
        <end position="19"/>
    </location>
</feature>
<sequence length="224" mass="26468">MSSRKVGRQRSSPKISRNVTPPPPSVARKMFQHEQQHEPTMSSSEAYPLRRNQSTLFHQQGASTSTDYFRWNAQTGFKNTSASADERRPLPGEWIWMSGERSWVFVNLVEYVTVYKNKYLPEFLQHQQQHQLQKSEKDQLPTEKSCYSHSPPDMALAVYNWKRHHLTFETQVETLINRLQEIQEQRKEVCCSSSLTRSNGFVSSTNYFSHQHYHRENRKYDNLR</sequence>
<proteinExistence type="predicted"/>
<organism evidence="2 3">
    <name type="scientific">Romanomermis culicivorax</name>
    <name type="common">Nematode worm</name>
    <dbReference type="NCBI Taxonomy" id="13658"/>
    <lineage>
        <taxon>Eukaryota</taxon>
        <taxon>Metazoa</taxon>
        <taxon>Ecdysozoa</taxon>
        <taxon>Nematoda</taxon>
        <taxon>Enoplea</taxon>
        <taxon>Dorylaimia</taxon>
        <taxon>Mermithida</taxon>
        <taxon>Mermithoidea</taxon>
        <taxon>Mermithidae</taxon>
        <taxon>Romanomermis</taxon>
    </lineage>
</organism>
<accession>A0A915LB87</accession>
<name>A0A915LB87_ROMCU</name>
<evidence type="ECO:0000313" key="3">
    <source>
        <dbReference type="WBParaSite" id="nRc.2.0.1.t47021-RA"/>
    </source>
</evidence>
<dbReference type="WBParaSite" id="nRc.2.0.1.t47021-RA">
    <property type="protein sequence ID" value="nRc.2.0.1.t47021-RA"/>
    <property type="gene ID" value="nRc.2.0.1.g47021"/>
</dbReference>
<evidence type="ECO:0000256" key="1">
    <source>
        <dbReference type="SAM" id="MobiDB-lite"/>
    </source>
</evidence>
<feature type="region of interest" description="Disordered" evidence="1">
    <location>
        <begin position="1"/>
        <end position="46"/>
    </location>
</feature>
<keyword evidence="2" id="KW-1185">Reference proteome</keyword>
<evidence type="ECO:0000313" key="2">
    <source>
        <dbReference type="Proteomes" id="UP000887565"/>
    </source>
</evidence>
<dbReference type="Proteomes" id="UP000887565">
    <property type="component" value="Unplaced"/>
</dbReference>
<protein>
    <submittedName>
        <fullName evidence="3">Uncharacterized protein</fullName>
    </submittedName>
</protein>
<dbReference type="AlphaFoldDB" id="A0A915LB87"/>